<evidence type="ECO:0000313" key="10">
    <source>
        <dbReference type="EMBL" id="KAF7299579.1"/>
    </source>
</evidence>
<feature type="compositionally biased region" description="Polar residues" evidence="8">
    <location>
        <begin position="438"/>
        <end position="452"/>
    </location>
</feature>
<feature type="region of interest" description="Disordered" evidence="8">
    <location>
        <begin position="336"/>
        <end position="484"/>
    </location>
</feature>
<evidence type="ECO:0000313" key="11">
    <source>
        <dbReference type="Proteomes" id="UP000613580"/>
    </source>
</evidence>
<dbReference type="PROSITE" id="PS51374">
    <property type="entry name" value="NDPK_LIKE"/>
    <property type="match status" value="1"/>
</dbReference>
<gene>
    <name evidence="10" type="ORF">HMN09_00963200</name>
</gene>
<dbReference type="GO" id="GO:0016301">
    <property type="term" value="F:kinase activity"/>
    <property type="evidence" value="ECO:0007669"/>
    <property type="project" value="UniProtKB-KW"/>
</dbReference>
<dbReference type="GO" id="GO:0005524">
    <property type="term" value="F:ATP binding"/>
    <property type="evidence" value="ECO:0007669"/>
    <property type="project" value="UniProtKB-KW"/>
</dbReference>
<feature type="compositionally biased region" description="Low complexity" evidence="8">
    <location>
        <begin position="358"/>
        <end position="392"/>
    </location>
</feature>
<comment type="caution">
    <text evidence="10">The sequence shown here is derived from an EMBL/GenBank/DDBJ whole genome shotgun (WGS) entry which is preliminary data.</text>
</comment>
<feature type="compositionally biased region" description="Low complexity" evidence="8">
    <location>
        <begin position="290"/>
        <end position="303"/>
    </location>
</feature>
<keyword evidence="3" id="KW-0808">Transferase</keyword>
<accession>A0A8H6VZ72</accession>
<dbReference type="Pfam" id="PF00334">
    <property type="entry name" value="NDK"/>
    <property type="match status" value="1"/>
</dbReference>
<evidence type="ECO:0000256" key="2">
    <source>
        <dbReference type="ARBA" id="ARBA00017632"/>
    </source>
</evidence>
<feature type="region of interest" description="Disordered" evidence="8">
    <location>
        <begin position="1"/>
        <end position="32"/>
    </location>
</feature>
<dbReference type="InterPro" id="IPR034907">
    <property type="entry name" value="NDK-like_dom"/>
</dbReference>
<dbReference type="SMART" id="SM00562">
    <property type="entry name" value="NDK"/>
    <property type="match status" value="1"/>
</dbReference>
<dbReference type="PANTHER" id="PTHR46161">
    <property type="entry name" value="NUCLEOSIDE DIPHOSPHATE KINASE"/>
    <property type="match status" value="1"/>
</dbReference>
<dbReference type="InterPro" id="IPR036850">
    <property type="entry name" value="NDK-like_dom_sf"/>
</dbReference>
<feature type="compositionally biased region" description="Low complexity" evidence="8">
    <location>
        <begin position="453"/>
        <end position="473"/>
    </location>
</feature>
<keyword evidence="6" id="KW-0067">ATP-binding</keyword>
<name>A0A8H6VZ72_MYCCL</name>
<evidence type="ECO:0000256" key="7">
    <source>
        <dbReference type="PROSITE-ProRule" id="PRU00706"/>
    </source>
</evidence>
<protein>
    <recommendedName>
        <fullName evidence="2">Nucleoside diphosphate kinase</fullName>
    </recommendedName>
</protein>
<dbReference type="PANTHER" id="PTHR46161:SF3">
    <property type="entry name" value="NUCLEOSIDE DIPHOSPHATE KINASE DDB_G0292928-RELATED"/>
    <property type="match status" value="1"/>
</dbReference>
<reference evidence="10" key="1">
    <citation type="submission" date="2020-05" db="EMBL/GenBank/DDBJ databases">
        <title>Mycena genomes resolve the evolution of fungal bioluminescence.</title>
        <authorList>
            <person name="Tsai I.J."/>
        </authorList>
    </citation>
    <scope>NUCLEOTIDE SEQUENCE</scope>
    <source>
        <strain evidence="10">110903Hualien_Pintung</strain>
    </source>
</reference>
<dbReference type="Proteomes" id="UP000613580">
    <property type="component" value="Unassembled WGS sequence"/>
</dbReference>
<comment type="similarity">
    <text evidence="1 7">Belongs to the NDK family.</text>
</comment>
<feature type="domain" description="Nucleoside diphosphate kinase-like" evidence="9">
    <location>
        <begin position="32"/>
        <end position="165"/>
    </location>
</feature>
<feature type="region of interest" description="Disordered" evidence="8">
    <location>
        <begin position="288"/>
        <end position="310"/>
    </location>
</feature>
<keyword evidence="11" id="KW-1185">Reference proteome</keyword>
<comment type="caution">
    <text evidence="7">Lacks conserved residue(s) required for the propagation of feature annotation.</text>
</comment>
<dbReference type="OrthoDB" id="2162449at2759"/>
<evidence type="ECO:0000256" key="6">
    <source>
        <dbReference type="ARBA" id="ARBA00022840"/>
    </source>
</evidence>
<evidence type="ECO:0000256" key="4">
    <source>
        <dbReference type="ARBA" id="ARBA00022741"/>
    </source>
</evidence>
<sequence>MSSTGGSPPLSPEAYGDEPQHSNGHSNGGATPTMTVAMVKTHALQYRFDIEKRIQEASFEIVKERQMEFDVETDPDTLYELFGEDAETLGEGPTWVYVLERRRAVEVWNTLMGPADPEAAKAESPNSLRALYGTDKLHNAVMGSADNETAEMQIASLFASSPVFPLSDLPDDGAYDEGYAASNPSTTAGRKSMFKARALPSTHEKPDIVPRMSRAAAIRAGLVVVEVDKVTPTVAREPLSKEKLAKTFANVPGHKRAESIAVASTAAPTIAPRMTRAAALRLGLPPPAPVKKTAATNGNGNANFDGVPGHKRRETITVASVAAPTVAPRLNKSAALRASKDNAPPSSFQFKAPGKGLSRSNSVSSLSYGGSSRPPSRPASAASMAATSTPKPAARPRPSSVSVRPTAARPSILPPKTSAPAVVTTNGTAPERPKPRPSSVSAPSIAPRTNRSAALRAAKQEAENAAAAAAAARKNPRPKPVPTF</sequence>
<dbReference type="Gene3D" id="3.30.70.141">
    <property type="entry name" value="Nucleoside diphosphate kinase-like domain"/>
    <property type="match status" value="1"/>
</dbReference>
<evidence type="ECO:0000256" key="8">
    <source>
        <dbReference type="SAM" id="MobiDB-lite"/>
    </source>
</evidence>
<evidence type="ECO:0000256" key="1">
    <source>
        <dbReference type="ARBA" id="ARBA00008142"/>
    </source>
</evidence>
<evidence type="ECO:0000259" key="9">
    <source>
        <dbReference type="SMART" id="SM00562"/>
    </source>
</evidence>
<keyword evidence="5" id="KW-0418">Kinase</keyword>
<keyword evidence="4" id="KW-0547">Nucleotide-binding</keyword>
<feature type="compositionally biased region" description="Polar residues" evidence="8">
    <location>
        <begin position="21"/>
        <end position="32"/>
    </location>
</feature>
<evidence type="ECO:0000256" key="3">
    <source>
        <dbReference type="ARBA" id="ARBA00022679"/>
    </source>
</evidence>
<organism evidence="10 11">
    <name type="scientific">Mycena chlorophos</name>
    <name type="common">Agaric fungus</name>
    <name type="synonym">Agaricus chlorophos</name>
    <dbReference type="NCBI Taxonomy" id="658473"/>
    <lineage>
        <taxon>Eukaryota</taxon>
        <taxon>Fungi</taxon>
        <taxon>Dikarya</taxon>
        <taxon>Basidiomycota</taxon>
        <taxon>Agaricomycotina</taxon>
        <taxon>Agaricomycetes</taxon>
        <taxon>Agaricomycetidae</taxon>
        <taxon>Agaricales</taxon>
        <taxon>Marasmiineae</taxon>
        <taxon>Mycenaceae</taxon>
        <taxon>Mycena</taxon>
    </lineage>
</organism>
<evidence type="ECO:0000256" key="5">
    <source>
        <dbReference type="ARBA" id="ARBA00022777"/>
    </source>
</evidence>
<proteinExistence type="inferred from homology"/>
<dbReference type="EMBL" id="JACAZE010000014">
    <property type="protein sequence ID" value="KAF7299579.1"/>
    <property type="molecule type" value="Genomic_DNA"/>
</dbReference>
<dbReference type="AlphaFoldDB" id="A0A8H6VZ72"/>
<dbReference type="SUPFAM" id="SSF54919">
    <property type="entry name" value="Nucleoside diphosphate kinase, NDK"/>
    <property type="match status" value="1"/>
</dbReference>